<feature type="signal peptide" evidence="1">
    <location>
        <begin position="1"/>
        <end position="19"/>
    </location>
</feature>
<evidence type="ECO:0008006" key="4">
    <source>
        <dbReference type="Google" id="ProtNLM"/>
    </source>
</evidence>
<reference evidence="2 3" key="1">
    <citation type="submission" date="2020-01" db="EMBL/GenBank/DDBJ databases">
        <title>Genome analysis.</title>
        <authorList>
            <person name="Wu S."/>
            <person name="Wang G."/>
        </authorList>
    </citation>
    <scope>NUCLEOTIDE SEQUENCE [LARGE SCALE GENOMIC DNA]</scope>
    <source>
        <strain evidence="2 3">SYL130</strain>
    </source>
</reference>
<dbReference type="Proteomes" id="UP000753802">
    <property type="component" value="Unassembled WGS sequence"/>
</dbReference>
<name>A0ABW9ZT74_9BACT</name>
<feature type="chain" id="PRO_5045813819" description="Tetratricopeptide repeat-containing protein" evidence="1">
    <location>
        <begin position="20"/>
        <end position="233"/>
    </location>
</feature>
<organism evidence="2 3">
    <name type="scientific">Sediminibacterium roseum</name>
    <dbReference type="NCBI Taxonomy" id="1978412"/>
    <lineage>
        <taxon>Bacteria</taxon>
        <taxon>Pseudomonadati</taxon>
        <taxon>Bacteroidota</taxon>
        <taxon>Chitinophagia</taxon>
        <taxon>Chitinophagales</taxon>
        <taxon>Chitinophagaceae</taxon>
        <taxon>Sediminibacterium</taxon>
    </lineage>
</organism>
<comment type="caution">
    <text evidence="2">The sequence shown here is derived from an EMBL/GenBank/DDBJ whole genome shotgun (WGS) entry which is preliminary data.</text>
</comment>
<sequence length="233" mass="27254">MKSLPIIFACMFVFLYAQAQNAVQDSTPSFVNGVSDHAAYKQLTEHFYANEYGSVIQLADTVLQNSDTSLPPEIYRYLAYSYYQVRNTTQAYQCMARYLDLQDSARITGYDIYLTAQFSARLKKKDSRALGILRKAYEMDTCLQNRKLYAAALVNYYLQTRSQYAPTVWREKLLPLKELDRTEMYRISQAWYKYNQMGNVRDIFGQFTSVYPYAFRSLYMHGEILPEPEQQVD</sequence>
<gene>
    <name evidence="2" type="ORF">GWC95_10340</name>
</gene>
<protein>
    <recommendedName>
        <fullName evidence="4">Tetratricopeptide repeat-containing protein</fullName>
    </recommendedName>
</protein>
<keyword evidence="3" id="KW-1185">Reference proteome</keyword>
<accession>A0ABW9ZT74</accession>
<dbReference type="RefSeq" id="WP_161818623.1">
    <property type="nucleotide sequence ID" value="NZ_JAACJS010000012.1"/>
</dbReference>
<evidence type="ECO:0000313" key="2">
    <source>
        <dbReference type="EMBL" id="NCI50321.1"/>
    </source>
</evidence>
<dbReference type="Gene3D" id="1.25.40.10">
    <property type="entry name" value="Tetratricopeptide repeat domain"/>
    <property type="match status" value="1"/>
</dbReference>
<dbReference type="InterPro" id="IPR011990">
    <property type="entry name" value="TPR-like_helical_dom_sf"/>
</dbReference>
<evidence type="ECO:0000313" key="3">
    <source>
        <dbReference type="Proteomes" id="UP000753802"/>
    </source>
</evidence>
<dbReference type="EMBL" id="JAACJS010000012">
    <property type="protein sequence ID" value="NCI50321.1"/>
    <property type="molecule type" value="Genomic_DNA"/>
</dbReference>
<proteinExistence type="predicted"/>
<evidence type="ECO:0000256" key="1">
    <source>
        <dbReference type="SAM" id="SignalP"/>
    </source>
</evidence>
<keyword evidence="1" id="KW-0732">Signal</keyword>